<evidence type="ECO:0000256" key="5">
    <source>
        <dbReference type="ARBA" id="ARBA00023163"/>
    </source>
</evidence>
<keyword evidence="2" id="KW-0805">Transcription regulation</keyword>
<feature type="domain" description="RNA polymerase sigma factor 70 region 4 type 2" evidence="7">
    <location>
        <begin position="106"/>
        <end position="154"/>
    </location>
</feature>
<sequence length="170" mass="19999">MPSKFEQLYDMYYNCVYRYIFVSVKNKWNAEDIIATVFTKIYENKDKITEVEASKNWIFKIAHNTIIDFYRKNSKVIPIESFLDRGDEDFGYENIAIRDEFEGVKKIIDILPEETKKMLYLRFYGGLKFREIAETVDITESTVKSTISRAIKKIKKSYEHSLGGDVIGNK</sequence>
<dbReference type="GO" id="GO:0003677">
    <property type="term" value="F:DNA binding"/>
    <property type="evidence" value="ECO:0007669"/>
    <property type="project" value="UniProtKB-KW"/>
</dbReference>
<dbReference type="InterPro" id="IPR013325">
    <property type="entry name" value="RNA_pol_sigma_r2"/>
</dbReference>
<evidence type="ECO:0000259" key="6">
    <source>
        <dbReference type="Pfam" id="PF04542"/>
    </source>
</evidence>
<keyword evidence="3" id="KW-0731">Sigma factor</keyword>
<dbReference type="PANTHER" id="PTHR43133:SF8">
    <property type="entry name" value="RNA POLYMERASE SIGMA FACTOR HI_1459-RELATED"/>
    <property type="match status" value="1"/>
</dbReference>
<dbReference type="GeneID" id="83590218"/>
<keyword evidence="5" id="KW-0804">Transcription</keyword>
<dbReference type="Proteomes" id="UP000182569">
    <property type="component" value="Chromosome"/>
</dbReference>
<dbReference type="EMBL" id="CP015756">
    <property type="protein sequence ID" value="APC42093.1"/>
    <property type="molecule type" value="Genomic_DNA"/>
</dbReference>
<dbReference type="InterPro" id="IPR013324">
    <property type="entry name" value="RNA_pol_sigma_r3/r4-like"/>
</dbReference>
<evidence type="ECO:0000256" key="3">
    <source>
        <dbReference type="ARBA" id="ARBA00023082"/>
    </source>
</evidence>
<proteinExistence type="inferred from homology"/>
<feature type="domain" description="RNA polymerase sigma-70 region 2" evidence="6">
    <location>
        <begin position="8"/>
        <end position="75"/>
    </location>
</feature>
<dbReference type="AlphaFoldDB" id="A0A1J0GL79"/>
<dbReference type="GO" id="GO:0016987">
    <property type="term" value="F:sigma factor activity"/>
    <property type="evidence" value="ECO:0007669"/>
    <property type="project" value="UniProtKB-KW"/>
</dbReference>
<dbReference type="Gene3D" id="1.10.10.10">
    <property type="entry name" value="Winged helix-like DNA-binding domain superfamily/Winged helix DNA-binding domain"/>
    <property type="match status" value="1"/>
</dbReference>
<dbReference type="Gene3D" id="1.10.1740.10">
    <property type="match status" value="1"/>
</dbReference>
<evidence type="ECO:0000313" key="8">
    <source>
        <dbReference type="EMBL" id="APC42093.1"/>
    </source>
</evidence>
<dbReference type="InterPro" id="IPR039425">
    <property type="entry name" value="RNA_pol_sigma-70-like"/>
</dbReference>
<evidence type="ECO:0000256" key="2">
    <source>
        <dbReference type="ARBA" id="ARBA00023015"/>
    </source>
</evidence>
<evidence type="ECO:0000259" key="7">
    <source>
        <dbReference type="Pfam" id="PF08281"/>
    </source>
</evidence>
<organism evidence="8 9">
    <name type="scientific">Clostridium estertheticum subsp. estertheticum</name>
    <dbReference type="NCBI Taxonomy" id="1552"/>
    <lineage>
        <taxon>Bacteria</taxon>
        <taxon>Bacillati</taxon>
        <taxon>Bacillota</taxon>
        <taxon>Clostridia</taxon>
        <taxon>Eubacteriales</taxon>
        <taxon>Clostridiaceae</taxon>
        <taxon>Clostridium</taxon>
    </lineage>
</organism>
<dbReference type="STRING" id="1552.A7L45_19545"/>
<protein>
    <recommendedName>
        <fullName evidence="10">RNA polymerase sigma factor</fullName>
    </recommendedName>
</protein>
<dbReference type="OrthoDB" id="9784984at2"/>
<evidence type="ECO:0000256" key="1">
    <source>
        <dbReference type="ARBA" id="ARBA00010641"/>
    </source>
</evidence>
<evidence type="ECO:0000313" key="9">
    <source>
        <dbReference type="Proteomes" id="UP000182569"/>
    </source>
</evidence>
<dbReference type="GO" id="GO:0006352">
    <property type="term" value="P:DNA-templated transcription initiation"/>
    <property type="evidence" value="ECO:0007669"/>
    <property type="project" value="InterPro"/>
</dbReference>
<keyword evidence="4" id="KW-0238">DNA-binding</keyword>
<dbReference type="CDD" id="cd06171">
    <property type="entry name" value="Sigma70_r4"/>
    <property type="match status" value="1"/>
</dbReference>
<dbReference type="SUPFAM" id="SSF88946">
    <property type="entry name" value="Sigma2 domain of RNA polymerase sigma factors"/>
    <property type="match status" value="1"/>
</dbReference>
<comment type="similarity">
    <text evidence="1">Belongs to the sigma-70 factor family. ECF subfamily.</text>
</comment>
<dbReference type="PANTHER" id="PTHR43133">
    <property type="entry name" value="RNA POLYMERASE ECF-TYPE SIGMA FACTO"/>
    <property type="match status" value="1"/>
</dbReference>
<name>A0A1J0GL79_9CLOT</name>
<dbReference type="InterPro" id="IPR036388">
    <property type="entry name" value="WH-like_DNA-bd_sf"/>
</dbReference>
<dbReference type="NCBIfam" id="TIGR02937">
    <property type="entry name" value="sigma70-ECF"/>
    <property type="match status" value="1"/>
</dbReference>
<dbReference type="RefSeq" id="WP_071614384.1">
    <property type="nucleotide sequence ID" value="NZ_CP015756.1"/>
</dbReference>
<dbReference type="Pfam" id="PF08281">
    <property type="entry name" value="Sigma70_r4_2"/>
    <property type="match status" value="1"/>
</dbReference>
<dbReference type="Pfam" id="PF04542">
    <property type="entry name" value="Sigma70_r2"/>
    <property type="match status" value="1"/>
</dbReference>
<dbReference type="InterPro" id="IPR014284">
    <property type="entry name" value="RNA_pol_sigma-70_dom"/>
</dbReference>
<gene>
    <name evidence="8" type="ORF">A7L45_19545</name>
</gene>
<evidence type="ECO:0000256" key="4">
    <source>
        <dbReference type="ARBA" id="ARBA00023125"/>
    </source>
</evidence>
<dbReference type="SUPFAM" id="SSF88659">
    <property type="entry name" value="Sigma3 and sigma4 domains of RNA polymerase sigma factors"/>
    <property type="match status" value="1"/>
</dbReference>
<dbReference type="InterPro" id="IPR013249">
    <property type="entry name" value="RNA_pol_sigma70_r4_t2"/>
</dbReference>
<accession>A0A1J0GL79</accession>
<dbReference type="KEGG" id="ceu:A7L45_19545"/>
<keyword evidence="9" id="KW-1185">Reference proteome</keyword>
<reference evidence="9" key="1">
    <citation type="journal article" date="2016" name="Front. Microbiol.">
        <title>Complete Genome Sequence of Clostridium estertheticum DSM 8809, a Microbe Identified in Spoiled Vacuum Packed Beef.</title>
        <authorList>
            <person name="Yu Z."/>
            <person name="Gunn L."/>
            <person name="Brennan E."/>
            <person name="Reid R."/>
            <person name="Wall P.G."/>
            <person name="Gaora O.P."/>
            <person name="Hurley D."/>
            <person name="Bolton D."/>
            <person name="Fanning S."/>
        </authorList>
    </citation>
    <scope>NUCLEOTIDE SEQUENCE [LARGE SCALE GENOMIC DNA]</scope>
    <source>
        <strain evidence="9">DSM 8809</strain>
    </source>
</reference>
<dbReference type="InterPro" id="IPR007627">
    <property type="entry name" value="RNA_pol_sigma70_r2"/>
</dbReference>
<evidence type="ECO:0008006" key="10">
    <source>
        <dbReference type="Google" id="ProtNLM"/>
    </source>
</evidence>